<evidence type="ECO:0000256" key="1">
    <source>
        <dbReference type="SAM" id="MobiDB-lite"/>
    </source>
</evidence>
<protein>
    <submittedName>
        <fullName evidence="2">Uncharacterized protein</fullName>
    </submittedName>
</protein>
<evidence type="ECO:0000313" key="2">
    <source>
        <dbReference type="EMBL" id="KAG0276124.1"/>
    </source>
</evidence>
<feature type="compositionally biased region" description="Basic residues" evidence="1">
    <location>
        <begin position="249"/>
        <end position="261"/>
    </location>
</feature>
<dbReference type="EMBL" id="JAAAIL010000401">
    <property type="protein sequence ID" value="KAG0276124.1"/>
    <property type="molecule type" value="Genomic_DNA"/>
</dbReference>
<dbReference type="AlphaFoldDB" id="A0AAD4DGA7"/>
<feature type="compositionally biased region" description="Basic and acidic residues" evidence="1">
    <location>
        <begin position="31"/>
        <end position="41"/>
    </location>
</feature>
<feature type="region of interest" description="Disordered" evidence="1">
    <location>
        <begin position="224"/>
        <end position="304"/>
    </location>
</feature>
<feature type="compositionally biased region" description="Pro residues" evidence="1">
    <location>
        <begin position="262"/>
        <end position="285"/>
    </location>
</feature>
<evidence type="ECO:0000313" key="3">
    <source>
        <dbReference type="Proteomes" id="UP001194580"/>
    </source>
</evidence>
<name>A0AAD4DGA7_9FUNG</name>
<accession>A0AAD4DGA7</accession>
<sequence length="542" mass="59076">MDDDNDDHQQQGLLDQPQDQQQEQEQQELEQQVHEHQEHEQQQQQRQQRRSKIDGRKRPLLPLPSIYKIQLHLRKGEPLERRRLTSGLPDPEPYDHIQGQDSFVILMKRIAARVARFPELFWPEDGSPYIKPAESVPQKYYQMLTPDNYEAHMAKAWRMEAKRLQDQSLIVLNLFVYLKDRDVPQDVAVAAEAVPAPMRGGKKPAVAVTGAAPLLVPAALPSPGAAVARAPGRPPHSKTPPGHVSPYRPMRHPSPHLHGARRPPPPGHGPPIRRPMPGVRPPGPPGMDSRRVRGSPADQAIRSRVLTPDEAVVAAINSSVVSGAHLTSPVEGSSNSSSSISTTTGATSITPILSPTLDTTTPPSPTATRTQAPRAASASARHRLSAIPNTHLPPPPLHPALATSSASAVPPIIDQDQDHDMHDDNDNDNQFDDLMQDDFDHGMQDPTTPPPTNSSSSASVSPSSSSMPSIHTYSTQSQPLGSPHSSHAHLSPSDTQQQQQQQQPAQATAADEGDFRTVYFKMGGVVVPMLVDVKSLRAAIFS</sequence>
<gene>
    <name evidence="2" type="ORF">BGZ95_007984</name>
</gene>
<keyword evidence="3" id="KW-1185">Reference proteome</keyword>
<reference evidence="2" key="1">
    <citation type="journal article" date="2020" name="Fungal Divers.">
        <title>Resolving the Mortierellaceae phylogeny through synthesis of multi-gene phylogenetics and phylogenomics.</title>
        <authorList>
            <person name="Vandepol N."/>
            <person name="Liber J."/>
            <person name="Desiro A."/>
            <person name="Na H."/>
            <person name="Kennedy M."/>
            <person name="Barry K."/>
            <person name="Grigoriev I.V."/>
            <person name="Miller A.N."/>
            <person name="O'Donnell K."/>
            <person name="Stajich J.E."/>
            <person name="Bonito G."/>
        </authorList>
    </citation>
    <scope>NUCLEOTIDE SEQUENCE</scope>
    <source>
        <strain evidence="2">NRRL 28262</strain>
    </source>
</reference>
<proteinExistence type="predicted"/>
<feature type="compositionally biased region" description="Low complexity" evidence="1">
    <location>
        <begin position="453"/>
        <end position="510"/>
    </location>
</feature>
<comment type="caution">
    <text evidence="2">The sequence shown here is derived from an EMBL/GenBank/DDBJ whole genome shotgun (WGS) entry which is preliminary data.</text>
</comment>
<feature type="compositionally biased region" description="Low complexity" evidence="1">
    <location>
        <begin position="332"/>
        <end position="379"/>
    </location>
</feature>
<feature type="region of interest" description="Disordered" evidence="1">
    <location>
        <begin position="1"/>
        <end position="59"/>
    </location>
</feature>
<feature type="compositionally biased region" description="Acidic residues" evidence="1">
    <location>
        <begin position="425"/>
        <end position="437"/>
    </location>
</feature>
<feature type="compositionally biased region" description="Low complexity" evidence="1">
    <location>
        <begin position="399"/>
        <end position="408"/>
    </location>
</feature>
<feature type="compositionally biased region" description="Low complexity" evidence="1">
    <location>
        <begin position="10"/>
        <end position="24"/>
    </location>
</feature>
<feature type="region of interest" description="Disordered" evidence="1">
    <location>
        <begin position="325"/>
        <end position="510"/>
    </location>
</feature>
<dbReference type="Proteomes" id="UP001194580">
    <property type="component" value="Unassembled WGS sequence"/>
</dbReference>
<organism evidence="2 3">
    <name type="scientific">Linnemannia exigua</name>
    <dbReference type="NCBI Taxonomy" id="604196"/>
    <lineage>
        <taxon>Eukaryota</taxon>
        <taxon>Fungi</taxon>
        <taxon>Fungi incertae sedis</taxon>
        <taxon>Mucoromycota</taxon>
        <taxon>Mortierellomycotina</taxon>
        <taxon>Mortierellomycetes</taxon>
        <taxon>Mortierellales</taxon>
        <taxon>Mortierellaceae</taxon>
        <taxon>Linnemannia</taxon>
    </lineage>
</organism>